<dbReference type="InterPro" id="IPR018957">
    <property type="entry name" value="Znf_C3HC4_RING-type"/>
</dbReference>
<dbReference type="InterPro" id="IPR047153">
    <property type="entry name" value="TRIM45/56/19-like"/>
</dbReference>
<sequence length="156" mass="17517">MAGCSNSKQEVDIDICGICLSAFTKPILLDCFHVLCTPCVIKLTEGKDTLICSLCRAVHVLPENGIDGLTLYPYVKETDTSDTHSMLLCQMCDNDKYAVTNCIDCNSEMCLECSAYHLKHKIFKIHTTEKIENESTKLKSQETKITEDDTCKTHRE</sequence>
<reference evidence="8 9" key="1">
    <citation type="submission" date="2020-06" db="EMBL/GenBank/DDBJ databases">
        <authorList>
            <person name="Li R."/>
            <person name="Bekaert M."/>
        </authorList>
    </citation>
    <scope>NUCLEOTIDE SEQUENCE [LARGE SCALE GENOMIC DNA]</scope>
    <source>
        <strain evidence="9">wild</strain>
    </source>
</reference>
<feature type="domain" description="RING-type" evidence="6">
    <location>
        <begin position="16"/>
        <end position="56"/>
    </location>
</feature>
<evidence type="ECO:0000313" key="9">
    <source>
        <dbReference type="Proteomes" id="UP000507470"/>
    </source>
</evidence>
<dbReference type="InterPro" id="IPR001841">
    <property type="entry name" value="Znf_RING"/>
</dbReference>
<gene>
    <name evidence="8" type="ORF">MCOR_16375</name>
</gene>
<keyword evidence="9" id="KW-1185">Reference proteome</keyword>
<name>A0A6J8BED0_MYTCO</name>
<evidence type="ECO:0000256" key="3">
    <source>
        <dbReference type="ARBA" id="ARBA00022833"/>
    </source>
</evidence>
<dbReference type="Gene3D" id="3.30.40.10">
    <property type="entry name" value="Zinc/RING finger domain, C3HC4 (zinc finger)"/>
    <property type="match status" value="1"/>
</dbReference>
<evidence type="ECO:0000313" key="8">
    <source>
        <dbReference type="EMBL" id="CAC5380417.1"/>
    </source>
</evidence>
<dbReference type="PROSITE" id="PS50119">
    <property type="entry name" value="ZF_BBOX"/>
    <property type="match status" value="1"/>
</dbReference>
<dbReference type="PANTHER" id="PTHR25462:SF296">
    <property type="entry name" value="MEIOTIC P26, ISOFORM F"/>
    <property type="match status" value="1"/>
</dbReference>
<evidence type="ECO:0000259" key="7">
    <source>
        <dbReference type="PROSITE" id="PS50119"/>
    </source>
</evidence>
<evidence type="ECO:0000256" key="5">
    <source>
        <dbReference type="SAM" id="MobiDB-lite"/>
    </source>
</evidence>
<accession>A0A6J8BED0</accession>
<evidence type="ECO:0000256" key="2">
    <source>
        <dbReference type="ARBA" id="ARBA00022771"/>
    </source>
</evidence>
<protein>
    <submittedName>
        <fullName evidence="8">TRIM2_3</fullName>
    </submittedName>
</protein>
<dbReference type="AlphaFoldDB" id="A0A6J8BED0"/>
<dbReference type="Gene3D" id="4.10.830.40">
    <property type="match status" value="1"/>
</dbReference>
<dbReference type="OrthoDB" id="6133371at2759"/>
<dbReference type="PROSITE" id="PS00518">
    <property type="entry name" value="ZF_RING_1"/>
    <property type="match status" value="1"/>
</dbReference>
<keyword evidence="3" id="KW-0862">Zinc</keyword>
<dbReference type="InterPro" id="IPR017907">
    <property type="entry name" value="Znf_RING_CS"/>
</dbReference>
<feature type="region of interest" description="Disordered" evidence="5">
    <location>
        <begin position="136"/>
        <end position="156"/>
    </location>
</feature>
<dbReference type="SMART" id="SM00184">
    <property type="entry name" value="RING"/>
    <property type="match status" value="1"/>
</dbReference>
<dbReference type="InterPro" id="IPR013083">
    <property type="entry name" value="Znf_RING/FYVE/PHD"/>
</dbReference>
<proteinExistence type="predicted"/>
<dbReference type="EMBL" id="CACVKT020002885">
    <property type="protein sequence ID" value="CAC5380417.1"/>
    <property type="molecule type" value="Genomic_DNA"/>
</dbReference>
<dbReference type="PROSITE" id="PS50089">
    <property type="entry name" value="ZF_RING_2"/>
    <property type="match status" value="1"/>
</dbReference>
<dbReference type="Pfam" id="PF00097">
    <property type="entry name" value="zf-C3HC4"/>
    <property type="match status" value="1"/>
</dbReference>
<dbReference type="GO" id="GO:0008270">
    <property type="term" value="F:zinc ion binding"/>
    <property type="evidence" value="ECO:0007669"/>
    <property type="project" value="UniProtKB-KW"/>
</dbReference>
<organism evidence="8 9">
    <name type="scientific">Mytilus coruscus</name>
    <name type="common">Sea mussel</name>
    <dbReference type="NCBI Taxonomy" id="42192"/>
    <lineage>
        <taxon>Eukaryota</taxon>
        <taxon>Metazoa</taxon>
        <taxon>Spiralia</taxon>
        <taxon>Lophotrochozoa</taxon>
        <taxon>Mollusca</taxon>
        <taxon>Bivalvia</taxon>
        <taxon>Autobranchia</taxon>
        <taxon>Pteriomorphia</taxon>
        <taxon>Mytilida</taxon>
        <taxon>Mytiloidea</taxon>
        <taxon>Mytilidae</taxon>
        <taxon>Mytilinae</taxon>
        <taxon>Mytilus</taxon>
    </lineage>
</organism>
<dbReference type="InterPro" id="IPR000315">
    <property type="entry name" value="Znf_B-box"/>
</dbReference>
<evidence type="ECO:0000256" key="4">
    <source>
        <dbReference type="PROSITE-ProRule" id="PRU00024"/>
    </source>
</evidence>
<dbReference type="PANTHER" id="PTHR25462">
    <property type="entry name" value="BONUS, ISOFORM C-RELATED"/>
    <property type="match status" value="1"/>
</dbReference>
<feature type="domain" description="B box-type" evidence="7">
    <location>
        <begin position="84"/>
        <end position="125"/>
    </location>
</feature>
<evidence type="ECO:0000256" key="1">
    <source>
        <dbReference type="ARBA" id="ARBA00022723"/>
    </source>
</evidence>
<dbReference type="SUPFAM" id="SSF57850">
    <property type="entry name" value="RING/U-box"/>
    <property type="match status" value="1"/>
</dbReference>
<keyword evidence="2 4" id="KW-0863">Zinc-finger</keyword>
<dbReference type="Proteomes" id="UP000507470">
    <property type="component" value="Unassembled WGS sequence"/>
</dbReference>
<keyword evidence="1" id="KW-0479">Metal-binding</keyword>
<evidence type="ECO:0000259" key="6">
    <source>
        <dbReference type="PROSITE" id="PS50089"/>
    </source>
</evidence>